<dbReference type="PANTHER" id="PTHR43735:SF3">
    <property type="entry name" value="FERROPTOSIS SUPPRESSOR PROTEIN 1"/>
    <property type="match status" value="1"/>
</dbReference>
<dbReference type="InterPro" id="IPR036188">
    <property type="entry name" value="FAD/NAD-bd_sf"/>
</dbReference>
<evidence type="ECO:0000256" key="1">
    <source>
        <dbReference type="ARBA" id="ARBA00006442"/>
    </source>
</evidence>
<dbReference type="InterPro" id="IPR023753">
    <property type="entry name" value="FAD/NAD-binding_dom"/>
</dbReference>
<dbReference type="PANTHER" id="PTHR43735">
    <property type="entry name" value="APOPTOSIS-INDUCING FACTOR 1"/>
    <property type="match status" value="1"/>
</dbReference>
<evidence type="ECO:0000256" key="4">
    <source>
        <dbReference type="ARBA" id="ARBA00023002"/>
    </source>
</evidence>
<accession>A0A1J5QEU2</accession>
<dbReference type="Pfam" id="PF07992">
    <property type="entry name" value="Pyr_redox_2"/>
    <property type="match status" value="1"/>
</dbReference>
<keyword evidence="3" id="KW-0274">FAD</keyword>
<dbReference type="PRINTS" id="PR00469">
    <property type="entry name" value="PNDRDTASEII"/>
</dbReference>
<comment type="caution">
    <text evidence="6">The sequence shown here is derived from an EMBL/GenBank/DDBJ whole genome shotgun (WGS) entry which is preliminary data.</text>
</comment>
<gene>
    <name evidence="6" type="primary">alkT_2</name>
    <name evidence="6" type="ORF">GALL_361490</name>
</gene>
<organism evidence="6">
    <name type="scientific">mine drainage metagenome</name>
    <dbReference type="NCBI Taxonomy" id="410659"/>
    <lineage>
        <taxon>unclassified sequences</taxon>
        <taxon>metagenomes</taxon>
        <taxon>ecological metagenomes</taxon>
    </lineage>
</organism>
<reference evidence="6" key="1">
    <citation type="submission" date="2016-10" db="EMBL/GenBank/DDBJ databases">
        <title>Sequence of Gallionella enrichment culture.</title>
        <authorList>
            <person name="Poehlein A."/>
            <person name="Muehling M."/>
            <person name="Daniel R."/>
        </authorList>
    </citation>
    <scope>NUCLEOTIDE SEQUENCE</scope>
</reference>
<dbReference type="GO" id="GO:0004174">
    <property type="term" value="F:electron-transferring-flavoprotein dehydrogenase activity"/>
    <property type="evidence" value="ECO:0007669"/>
    <property type="project" value="TreeGrafter"/>
</dbReference>
<evidence type="ECO:0000256" key="3">
    <source>
        <dbReference type="ARBA" id="ARBA00022827"/>
    </source>
</evidence>
<dbReference type="GO" id="GO:0005737">
    <property type="term" value="C:cytoplasm"/>
    <property type="evidence" value="ECO:0007669"/>
    <property type="project" value="TreeGrafter"/>
</dbReference>
<protein>
    <submittedName>
        <fullName evidence="6">Rubredoxin-NAD(+) reductase</fullName>
        <ecNumber evidence="6">1.18.1.1</ecNumber>
    </submittedName>
</protein>
<evidence type="ECO:0000256" key="2">
    <source>
        <dbReference type="ARBA" id="ARBA00022630"/>
    </source>
</evidence>
<evidence type="ECO:0000313" key="6">
    <source>
        <dbReference type="EMBL" id="OIQ82065.1"/>
    </source>
</evidence>
<comment type="similarity">
    <text evidence="1">Belongs to the FAD-dependent oxidoreductase family.</text>
</comment>
<dbReference type="EMBL" id="MLJW01000847">
    <property type="protein sequence ID" value="OIQ82065.1"/>
    <property type="molecule type" value="Genomic_DNA"/>
</dbReference>
<dbReference type="PRINTS" id="PR00368">
    <property type="entry name" value="FADPNR"/>
</dbReference>
<feature type="domain" description="FAD/NAD(P)-binding" evidence="5">
    <location>
        <begin position="7"/>
        <end position="292"/>
    </location>
</feature>
<dbReference type="AlphaFoldDB" id="A0A1J5QEU2"/>
<dbReference type="SUPFAM" id="SSF51905">
    <property type="entry name" value="FAD/NAD(P)-binding domain"/>
    <property type="match status" value="1"/>
</dbReference>
<dbReference type="Gene3D" id="3.50.50.100">
    <property type="match status" value="1"/>
</dbReference>
<dbReference type="EC" id="1.18.1.1" evidence="6"/>
<proteinExistence type="inferred from homology"/>
<keyword evidence="4 6" id="KW-0560">Oxidoreductase</keyword>
<evidence type="ECO:0000259" key="5">
    <source>
        <dbReference type="Pfam" id="PF07992"/>
    </source>
</evidence>
<sequence>MAEPRVVVVVGGGYAGATIATSLDAVADVTLVEPKDSFVHATGALRAAVDVTWEDRVFFPYDHLLTRGRVVHEYAQAVTSTQVRVSGGRVVDADYLVLATGTAYPFPAKFIESDVLVAKARLARLRESLREARSVMIVGAGPVGLELAGELSSAFPAIDLVIVDQAEDALTTGDYLPALRSAIRSQLDARGVSFALGSPLGYLPPVDVGVFAPFTVHTRAGRRIDADLWFRCYGNQPVTDYLVGDLAGARLPDGRVAVAPTLNVRGFPTVFAIGDITDVPESKRASAAIAHAHVAAANIRALIEGGEPVTVHEPAAELVVLPLGPDGGASQLLGPDGTRHVLGASETSAMKGADLYSTAMAELFGAVPRAGG</sequence>
<dbReference type="GO" id="GO:0050660">
    <property type="term" value="F:flavin adenine dinucleotide binding"/>
    <property type="evidence" value="ECO:0007669"/>
    <property type="project" value="TreeGrafter"/>
</dbReference>
<dbReference type="GO" id="GO:0015044">
    <property type="term" value="F:rubredoxin-NAD+ reductase activity"/>
    <property type="evidence" value="ECO:0007669"/>
    <property type="project" value="UniProtKB-EC"/>
</dbReference>
<keyword evidence="2" id="KW-0285">Flavoprotein</keyword>
<name>A0A1J5QEU2_9ZZZZ</name>